<dbReference type="Gene3D" id="3.90.550.10">
    <property type="entry name" value="Spore Coat Polysaccharide Biosynthesis Protein SpsA, Chain A"/>
    <property type="match status" value="1"/>
</dbReference>
<keyword evidence="4" id="KW-0472">Membrane</keyword>
<keyword evidence="4" id="KW-0812">Transmembrane</keyword>
<dbReference type="Proteomes" id="UP000183508">
    <property type="component" value="Unassembled WGS sequence"/>
</dbReference>
<dbReference type="SUPFAM" id="SSF53448">
    <property type="entry name" value="Nucleotide-diphospho-sugar transferases"/>
    <property type="match status" value="1"/>
</dbReference>
<evidence type="ECO:0000256" key="3">
    <source>
        <dbReference type="ARBA" id="ARBA00022679"/>
    </source>
</evidence>
<comment type="similarity">
    <text evidence="1">Belongs to the glycosyltransferase 2 family.</text>
</comment>
<keyword evidence="3 5" id="KW-0808">Transferase</keyword>
<evidence type="ECO:0000313" key="6">
    <source>
        <dbReference type="Proteomes" id="UP000183508"/>
    </source>
</evidence>
<sequence length="415" mass="47919">MSLFSVFLNTLYAAMQLFTGAIGVYQIVLSLFGVWYRRKPLRHPPQKRFAVIIPAHNEEQVIGPLVDSLMAQEYPRDLYDVHVIADNCTDHTREVALKHGAAVHVRNSEDKRGKGYAIEWMLERLWKSGVRYDAIVMFDADNLVAPDFLRIMNDRLCDGHKVIQGYLGVKNPFDTWVSVSMAISYWYSNRMWQNARQNLGLSCSLGGTGLCIDMALLREMGWGATGLTEDLEFGVRCVERGIYPIWAHDAKVYDEKPTTLMASMRQRLRWMQGHFHCAGRHMIPLIKAGFAERNLAKLDAGIYLFQPMRFLILFLTSLMMLLQISTPQTTWMSHVTSLLPTSFWVVVNVVLYLQMPLALFLERVNWRAYVGLIILPFFLWTWGPVVLQAYFTKSNRKWAHTVHKRAIRLDQLRSR</sequence>
<feature type="transmembrane region" description="Helical" evidence="4">
    <location>
        <begin position="368"/>
        <end position="391"/>
    </location>
</feature>
<evidence type="ECO:0000313" key="5">
    <source>
        <dbReference type="EMBL" id="SFU38961.1"/>
    </source>
</evidence>
<proteinExistence type="inferred from homology"/>
<protein>
    <submittedName>
        <fullName evidence="5">Glycosyltransferase, catalytic subunit of cellulose synthase and poly-beta-1,6-N-acetylglucosamine synthase</fullName>
    </submittedName>
</protein>
<dbReference type="PANTHER" id="PTHR43630:SF1">
    <property type="entry name" value="POLY-BETA-1,6-N-ACETYL-D-GLUCOSAMINE SYNTHASE"/>
    <property type="match status" value="1"/>
</dbReference>
<keyword evidence="6" id="KW-1185">Reference proteome</keyword>
<evidence type="ECO:0000256" key="2">
    <source>
        <dbReference type="ARBA" id="ARBA00022676"/>
    </source>
</evidence>
<dbReference type="EMBL" id="FPBV01000001">
    <property type="protein sequence ID" value="SFU38961.1"/>
    <property type="molecule type" value="Genomic_DNA"/>
</dbReference>
<organism evidence="5 6">
    <name type="scientific">Alicyclobacillus macrosporangiidus</name>
    <dbReference type="NCBI Taxonomy" id="392015"/>
    <lineage>
        <taxon>Bacteria</taxon>
        <taxon>Bacillati</taxon>
        <taxon>Bacillota</taxon>
        <taxon>Bacilli</taxon>
        <taxon>Bacillales</taxon>
        <taxon>Alicyclobacillaceae</taxon>
        <taxon>Alicyclobacillus</taxon>
    </lineage>
</organism>
<dbReference type="eggNOG" id="COG1215">
    <property type="taxonomic scope" value="Bacteria"/>
</dbReference>
<feature type="transmembrane region" description="Helical" evidence="4">
    <location>
        <begin position="302"/>
        <end position="322"/>
    </location>
</feature>
<dbReference type="OrthoDB" id="9797391at2"/>
<dbReference type="RefSeq" id="WP_074949019.1">
    <property type="nucleotide sequence ID" value="NZ_FPBV01000001.1"/>
</dbReference>
<name>A0A1I7FS43_9BACL</name>
<reference evidence="6" key="1">
    <citation type="submission" date="2016-10" db="EMBL/GenBank/DDBJ databases">
        <authorList>
            <person name="Varghese N."/>
        </authorList>
    </citation>
    <scope>NUCLEOTIDE SEQUENCE [LARGE SCALE GENOMIC DNA]</scope>
    <source>
        <strain evidence="6">DSM 17980</strain>
    </source>
</reference>
<evidence type="ECO:0000256" key="4">
    <source>
        <dbReference type="SAM" id="Phobius"/>
    </source>
</evidence>
<accession>A0A1I7FS43</accession>
<feature type="transmembrane region" description="Helical" evidence="4">
    <location>
        <begin position="342"/>
        <end position="361"/>
    </location>
</feature>
<dbReference type="PANTHER" id="PTHR43630">
    <property type="entry name" value="POLY-BETA-1,6-N-ACETYL-D-GLUCOSAMINE SYNTHASE"/>
    <property type="match status" value="1"/>
</dbReference>
<keyword evidence="2" id="KW-0328">Glycosyltransferase</keyword>
<dbReference type="CDD" id="cd06438">
    <property type="entry name" value="EpsO_like"/>
    <property type="match status" value="1"/>
</dbReference>
<keyword evidence="4" id="KW-1133">Transmembrane helix</keyword>
<dbReference type="GO" id="GO:0016757">
    <property type="term" value="F:glycosyltransferase activity"/>
    <property type="evidence" value="ECO:0007669"/>
    <property type="project" value="UniProtKB-KW"/>
</dbReference>
<dbReference type="InterPro" id="IPR029044">
    <property type="entry name" value="Nucleotide-diphossugar_trans"/>
</dbReference>
<feature type="transmembrane region" description="Helical" evidence="4">
    <location>
        <begin position="12"/>
        <end position="36"/>
    </location>
</feature>
<dbReference type="STRING" id="392015.SAMN05421543_101419"/>
<gene>
    <name evidence="5" type="ORF">SAMN05421543_101419</name>
</gene>
<evidence type="ECO:0000256" key="1">
    <source>
        <dbReference type="ARBA" id="ARBA00006739"/>
    </source>
</evidence>
<dbReference type="Pfam" id="PF13641">
    <property type="entry name" value="Glyco_tranf_2_3"/>
    <property type="match status" value="1"/>
</dbReference>
<dbReference type="AlphaFoldDB" id="A0A1I7FS43"/>